<dbReference type="PRINTS" id="PR00837">
    <property type="entry name" value="V5TPXLIKE"/>
</dbReference>
<organism evidence="3 4">
    <name type="scientific">Galdieria yellowstonensis</name>
    <dbReference type="NCBI Taxonomy" id="3028027"/>
    <lineage>
        <taxon>Eukaryota</taxon>
        <taxon>Rhodophyta</taxon>
        <taxon>Bangiophyceae</taxon>
        <taxon>Galdieriales</taxon>
        <taxon>Galdieriaceae</taxon>
        <taxon>Galdieria</taxon>
    </lineage>
</organism>
<dbReference type="GO" id="GO:0005576">
    <property type="term" value="C:extracellular region"/>
    <property type="evidence" value="ECO:0007669"/>
    <property type="project" value="InterPro"/>
</dbReference>
<protein>
    <recommendedName>
        <fullName evidence="2">SCP domain-containing protein</fullName>
    </recommendedName>
</protein>
<dbReference type="Pfam" id="PF00188">
    <property type="entry name" value="CAP"/>
    <property type="match status" value="1"/>
</dbReference>
<accession>A0AAV9II67</accession>
<proteinExistence type="predicted"/>
<sequence>MVISSCVAQEPPELKGITARHNYFRKIFQAPPIEWDDSVANAAQSFTDSAAVLAACPGQGGTFQHNTDGGKYGQNFAGSSFTYPNQTIGETAVDLWMLEEKHYNFQDPGFSDSTGHFTQVVWIASTKLGCGYRKCPTYNGLTLQFVICNYLPPGNVIGEFAQNVKPPITNNIDFTSLPSAAVSPTTTVLPTTTVTPQTTPSATVAPTATPTAVPSRTAVPTTTTVPVSTIIPYSSGPLLSRCNCTCELS</sequence>
<name>A0AAV9II67_9RHOD</name>
<dbReference type="SUPFAM" id="SSF55797">
    <property type="entry name" value="PR-1-like"/>
    <property type="match status" value="1"/>
</dbReference>
<dbReference type="AlphaFoldDB" id="A0AAV9II67"/>
<reference evidence="3 4" key="1">
    <citation type="submission" date="2022-07" db="EMBL/GenBank/DDBJ databases">
        <title>Genome-wide signatures of adaptation to extreme environments.</title>
        <authorList>
            <person name="Cho C.H."/>
            <person name="Yoon H.S."/>
        </authorList>
    </citation>
    <scope>NUCLEOTIDE SEQUENCE [LARGE SCALE GENOMIC DNA]</scope>
    <source>
        <strain evidence="3 4">108.79 E11</strain>
    </source>
</reference>
<keyword evidence="4" id="KW-1185">Reference proteome</keyword>
<dbReference type="Proteomes" id="UP001300502">
    <property type="component" value="Unassembled WGS sequence"/>
</dbReference>
<dbReference type="PROSITE" id="PS01009">
    <property type="entry name" value="CRISP_1"/>
    <property type="match status" value="1"/>
</dbReference>
<dbReference type="InterPro" id="IPR001283">
    <property type="entry name" value="CRISP-related"/>
</dbReference>
<evidence type="ECO:0000256" key="1">
    <source>
        <dbReference type="SAM" id="MobiDB-lite"/>
    </source>
</evidence>
<comment type="caution">
    <text evidence="3">The sequence shown here is derived from an EMBL/GenBank/DDBJ whole genome shotgun (WGS) entry which is preliminary data.</text>
</comment>
<evidence type="ECO:0000313" key="4">
    <source>
        <dbReference type="Proteomes" id="UP001300502"/>
    </source>
</evidence>
<feature type="region of interest" description="Disordered" evidence="1">
    <location>
        <begin position="196"/>
        <end position="217"/>
    </location>
</feature>
<feature type="domain" description="SCP" evidence="2">
    <location>
        <begin position="12"/>
        <end position="158"/>
    </location>
</feature>
<dbReference type="InterPro" id="IPR014044">
    <property type="entry name" value="CAP_dom"/>
</dbReference>
<dbReference type="PANTHER" id="PTHR10334">
    <property type="entry name" value="CYSTEINE-RICH SECRETORY PROTEIN-RELATED"/>
    <property type="match status" value="1"/>
</dbReference>
<dbReference type="Gene3D" id="3.40.33.10">
    <property type="entry name" value="CAP"/>
    <property type="match status" value="1"/>
</dbReference>
<evidence type="ECO:0000313" key="3">
    <source>
        <dbReference type="EMBL" id="KAK4527122.1"/>
    </source>
</evidence>
<dbReference type="SMART" id="SM00198">
    <property type="entry name" value="SCP"/>
    <property type="match status" value="1"/>
</dbReference>
<dbReference type="InterPro" id="IPR018244">
    <property type="entry name" value="Allrgn_V5/Tpx1_CS"/>
</dbReference>
<gene>
    <name evidence="3" type="ORF">GAYE_SCF35G5044</name>
</gene>
<evidence type="ECO:0000259" key="2">
    <source>
        <dbReference type="SMART" id="SM00198"/>
    </source>
</evidence>
<dbReference type="EMBL" id="JANCYU010000048">
    <property type="protein sequence ID" value="KAK4527122.1"/>
    <property type="molecule type" value="Genomic_DNA"/>
</dbReference>
<dbReference type="InterPro" id="IPR035940">
    <property type="entry name" value="CAP_sf"/>
</dbReference>
<dbReference type="PROSITE" id="PS01010">
    <property type="entry name" value="CRISP_2"/>
    <property type="match status" value="1"/>
</dbReference>